<accession>A0A6C0AXR4</accession>
<name>A0A6C0AXR4_9ZZZZ</name>
<sequence length="422" mass="49656">MLTFTISGNNNNSNIILHSPYSSISNFKENDSDSDADISYNSLLISGYDLDGYLISASGELFNLKDIYDSSKNTFQAINDKILTTFETDPSYGRFDISFSPIPEITYLEIHGGYDIFRLDNSGNPKENKNTFTRVLIGLDNDVSNIAVTPLTTMVTHNFLKLIEDDISKNDLLINDVSFMYFLNKAEERTLKILNIDFSGNSNSFVNRDPYDEIEKAVELSNNILLHDAKKLLFINMKLYSIIDNLCDNFDISVNGYTKEKRKRYRKKCTKYFYEKRFRDYDISGNNKFDKSLEEDNDQRGIERRAAEEMGISYEDISFNRKYNDKFIKEMGKRFNEEKEKLDNSGVDHTRFIEKMNDMNDIFDEFKKEDKNGRKKSKPRENYNDYSEDFEEKKNDYDDRRKNDNNFKPRAPRRNFRPPRRW</sequence>
<dbReference type="AlphaFoldDB" id="A0A6C0AXR4"/>
<feature type="compositionally biased region" description="Basic residues" evidence="1">
    <location>
        <begin position="410"/>
        <end position="422"/>
    </location>
</feature>
<dbReference type="EMBL" id="MN738812">
    <property type="protein sequence ID" value="QHS84759.1"/>
    <property type="molecule type" value="Genomic_DNA"/>
</dbReference>
<evidence type="ECO:0000313" key="2">
    <source>
        <dbReference type="EMBL" id="QHS84759.1"/>
    </source>
</evidence>
<protein>
    <submittedName>
        <fullName evidence="2">Uncharacterized protein</fullName>
    </submittedName>
</protein>
<feature type="region of interest" description="Disordered" evidence="1">
    <location>
        <begin position="370"/>
        <end position="422"/>
    </location>
</feature>
<proteinExistence type="predicted"/>
<feature type="compositionally biased region" description="Basic and acidic residues" evidence="1">
    <location>
        <begin position="391"/>
        <end position="407"/>
    </location>
</feature>
<reference evidence="2" key="1">
    <citation type="journal article" date="2020" name="Nature">
        <title>Giant virus diversity and host interactions through global metagenomics.</title>
        <authorList>
            <person name="Schulz F."/>
            <person name="Roux S."/>
            <person name="Paez-Espino D."/>
            <person name="Jungbluth S."/>
            <person name="Walsh D.A."/>
            <person name="Denef V.J."/>
            <person name="McMahon K.D."/>
            <person name="Konstantinidis K.T."/>
            <person name="Eloe-Fadrosh E.A."/>
            <person name="Kyrpides N.C."/>
            <person name="Woyke T."/>
        </authorList>
    </citation>
    <scope>NUCLEOTIDE SEQUENCE</scope>
    <source>
        <strain evidence="2">GVMAG-S-ERX556022-25</strain>
    </source>
</reference>
<organism evidence="2">
    <name type="scientific">viral metagenome</name>
    <dbReference type="NCBI Taxonomy" id="1070528"/>
    <lineage>
        <taxon>unclassified sequences</taxon>
        <taxon>metagenomes</taxon>
        <taxon>organismal metagenomes</taxon>
    </lineage>
</organism>
<evidence type="ECO:0000256" key="1">
    <source>
        <dbReference type="SAM" id="MobiDB-lite"/>
    </source>
</evidence>